<evidence type="ECO:0000256" key="1">
    <source>
        <dbReference type="SAM" id="SignalP"/>
    </source>
</evidence>
<keyword evidence="1" id="KW-0732">Signal</keyword>
<evidence type="ECO:0008006" key="4">
    <source>
        <dbReference type="Google" id="ProtNLM"/>
    </source>
</evidence>
<proteinExistence type="predicted"/>
<dbReference type="EMBL" id="CM029040">
    <property type="protein sequence ID" value="KAG2638667.1"/>
    <property type="molecule type" value="Genomic_DNA"/>
</dbReference>
<gene>
    <name evidence="2" type="ORF">PVAP13_2NG651550</name>
</gene>
<comment type="caution">
    <text evidence="2">The sequence shown here is derived from an EMBL/GenBank/DDBJ whole genome shotgun (WGS) entry which is preliminary data.</text>
</comment>
<reference evidence="2" key="1">
    <citation type="submission" date="2020-05" db="EMBL/GenBank/DDBJ databases">
        <title>WGS assembly of Panicum virgatum.</title>
        <authorList>
            <person name="Lovell J.T."/>
            <person name="Jenkins J."/>
            <person name="Shu S."/>
            <person name="Juenger T.E."/>
            <person name="Schmutz J."/>
        </authorList>
    </citation>
    <scope>NUCLEOTIDE SEQUENCE</scope>
    <source>
        <strain evidence="2">AP13</strain>
    </source>
</reference>
<feature type="chain" id="PRO_5035869865" description="Secreted protein" evidence="1">
    <location>
        <begin position="35"/>
        <end position="93"/>
    </location>
</feature>
<keyword evidence="3" id="KW-1185">Reference proteome</keyword>
<dbReference type="AlphaFoldDB" id="A0A8T0VW18"/>
<accession>A0A8T0VW18</accession>
<evidence type="ECO:0000313" key="2">
    <source>
        <dbReference type="EMBL" id="KAG2638667.1"/>
    </source>
</evidence>
<evidence type="ECO:0000313" key="3">
    <source>
        <dbReference type="Proteomes" id="UP000823388"/>
    </source>
</evidence>
<feature type="signal peptide" evidence="1">
    <location>
        <begin position="1"/>
        <end position="34"/>
    </location>
</feature>
<organism evidence="2 3">
    <name type="scientific">Panicum virgatum</name>
    <name type="common">Blackwell switchgrass</name>
    <dbReference type="NCBI Taxonomy" id="38727"/>
    <lineage>
        <taxon>Eukaryota</taxon>
        <taxon>Viridiplantae</taxon>
        <taxon>Streptophyta</taxon>
        <taxon>Embryophyta</taxon>
        <taxon>Tracheophyta</taxon>
        <taxon>Spermatophyta</taxon>
        <taxon>Magnoliopsida</taxon>
        <taxon>Liliopsida</taxon>
        <taxon>Poales</taxon>
        <taxon>Poaceae</taxon>
        <taxon>PACMAD clade</taxon>
        <taxon>Panicoideae</taxon>
        <taxon>Panicodae</taxon>
        <taxon>Paniceae</taxon>
        <taxon>Panicinae</taxon>
        <taxon>Panicum</taxon>
        <taxon>Panicum sect. Hiantes</taxon>
    </lineage>
</organism>
<name>A0A8T0VW18_PANVG</name>
<protein>
    <recommendedName>
        <fullName evidence="4">Secreted protein</fullName>
    </recommendedName>
</protein>
<sequence>MSRCRRVATNPMRAGKRRITVLLLLHWLADMCPGRTRVPTPRPKSSLRRLILTGNGSWLIDWMKGTDSLLRIPALLFSPSSWFSRFQLEQIAL</sequence>
<dbReference type="Proteomes" id="UP000823388">
    <property type="component" value="Chromosome 2N"/>
</dbReference>